<dbReference type="Proteomes" id="UP000054007">
    <property type="component" value="Unassembled WGS sequence"/>
</dbReference>
<reference evidence="2 3" key="1">
    <citation type="journal article" date="2015" name="Fungal Genet. Biol.">
        <title>Evolution of novel wood decay mechanisms in Agaricales revealed by the genome sequences of Fistulina hepatica and Cylindrobasidium torrendii.</title>
        <authorList>
            <person name="Floudas D."/>
            <person name="Held B.W."/>
            <person name="Riley R."/>
            <person name="Nagy L.G."/>
            <person name="Koehler G."/>
            <person name="Ransdell A.S."/>
            <person name="Younus H."/>
            <person name="Chow J."/>
            <person name="Chiniquy J."/>
            <person name="Lipzen A."/>
            <person name="Tritt A."/>
            <person name="Sun H."/>
            <person name="Haridas S."/>
            <person name="LaButti K."/>
            <person name="Ohm R.A."/>
            <person name="Kues U."/>
            <person name="Blanchette R.A."/>
            <person name="Grigoriev I.V."/>
            <person name="Minto R.E."/>
            <person name="Hibbett D.S."/>
        </authorList>
    </citation>
    <scope>NUCLEOTIDE SEQUENCE [LARGE SCALE GENOMIC DNA]</scope>
    <source>
        <strain evidence="2 3">FP15055 ss-10</strain>
    </source>
</reference>
<evidence type="ECO:0000259" key="1">
    <source>
        <dbReference type="Pfam" id="PF12937"/>
    </source>
</evidence>
<dbReference type="SUPFAM" id="SSF52047">
    <property type="entry name" value="RNI-like"/>
    <property type="match status" value="1"/>
</dbReference>
<evidence type="ECO:0000313" key="3">
    <source>
        <dbReference type="Proteomes" id="UP000054007"/>
    </source>
</evidence>
<accession>A0A0D7AXM2</accession>
<dbReference type="SUPFAM" id="SSF81383">
    <property type="entry name" value="F-box domain"/>
    <property type="match status" value="1"/>
</dbReference>
<sequence>MSSKNTYTPPSTDWQSFVQDPRLHQLIDPPSDFDFQTINTQTKDTIRTYTSDFDAQVASLEQSIAQLTIQRDLLASLSHRLKSFVPLVNAIPDGVLLDIFQLCLDAGPLHRHDTLFRLTQVCRHWRKLVIASPLLWSHIDVDWVGFHRDGEPYSLAASAFQRAHHVPLHVTIDVTEIDSILHTGYRLGVQDVLNESLNRCRRLDITHRTVCARKDIELLGLDRWELPMLEELRLKFCSLILFEPEELGFVSEFPKLTILHVEGGHRLENVGDSFDNLWRLKKDSPHFPWHQLTTLSWTVFATTGDFLKILAVTTKLEILEIGDMLRADPLDQSTLRVTLMHLKTLRIEWAPAGILQRICCPGLEHLIYSRIKQDFLVAFLLASKPPLKTMGTSYLKCWQDFASDAVMCSIPILEEFVVTEPLENLSYMVPAASSVGGHFPLTKTLTLHVSDPFDEVLSDKYGIILFVRLYWPHRGLQKLKLHAHVHRWKGAYRDSSQDFSRERIRTSPLLQGLEEMRSEGLEVTVTYSPSTDPDDEASREYY</sequence>
<dbReference type="InterPro" id="IPR001810">
    <property type="entry name" value="F-box_dom"/>
</dbReference>
<evidence type="ECO:0000313" key="2">
    <source>
        <dbReference type="EMBL" id="KIY63128.1"/>
    </source>
</evidence>
<proteinExistence type="predicted"/>
<dbReference type="Pfam" id="PF12937">
    <property type="entry name" value="F-box-like"/>
    <property type="match status" value="1"/>
</dbReference>
<dbReference type="AlphaFoldDB" id="A0A0D7AXM2"/>
<name>A0A0D7AXM2_9AGAR</name>
<dbReference type="Gene3D" id="1.20.1280.50">
    <property type="match status" value="1"/>
</dbReference>
<dbReference type="InterPro" id="IPR032675">
    <property type="entry name" value="LRR_dom_sf"/>
</dbReference>
<keyword evidence="3" id="KW-1185">Reference proteome</keyword>
<dbReference type="EMBL" id="KN880719">
    <property type="protein sequence ID" value="KIY63128.1"/>
    <property type="molecule type" value="Genomic_DNA"/>
</dbReference>
<organism evidence="2 3">
    <name type="scientific">Cylindrobasidium torrendii FP15055 ss-10</name>
    <dbReference type="NCBI Taxonomy" id="1314674"/>
    <lineage>
        <taxon>Eukaryota</taxon>
        <taxon>Fungi</taxon>
        <taxon>Dikarya</taxon>
        <taxon>Basidiomycota</taxon>
        <taxon>Agaricomycotina</taxon>
        <taxon>Agaricomycetes</taxon>
        <taxon>Agaricomycetidae</taxon>
        <taxon>Agaricales</taxon>
        <taxon>Marasmiineae</taxon>
        <taxon>Physalacriaceae</taxon>
        <taxon>Cylindrobasidium</taxon>
    </lineage>
</organism>
<dbReference type="InterPro" id="IPR036047">
    <property type="entry name" value="F-box-like_dom_sf"/>
</dbReference>
<feature type="domain" description="F-box" evidence="1">
    <location>
        <begin position="89"/>
        <end position="140"/>
    </location>
</feature>
<protein>
    <recommendedName>
        <fullName evidence="1">F-box domain-containing protein</fullName>
    </recommendedName>
</protein>
<dbReference type="Gene3D" id="3.80.10.10">
    <property type="entry name" value="Ribonuclease Inhibitor"/>
    <property type="match status" value="1"/>
</dbReference>
<dbReference type="OrthoDB" id="3365698at2759"/>
<gene>
    <name evidence="2" type="ORF">CYLTODRAFT_446799</name>
</gene>